<evidence type="ECO:0000313" key="1">
    <source>
        <dbReference type="EMBL" id="POB41747.1"/>
    </source>
</evidence>
<organism evidence="1 2">
    <name type="scientific">Vibrio vulnificus</name>
    <dbReference type="NCBI Taxonomy" id="672"/>
    <lineage>
        <taxon>Bacteria</taxon>
        <taxon>Pseudomonadati</taxon>
        <taxon>Pseudomonadota</taxon>
        <taxon>Gammaproteobacteria</taxon>
        <taxon>Vibrionales</taxon>
        <taxon>Vibrionaceae</taxon>
        <taxon>Vibrio</taxon>
    </lineage>
</organism>
<dbReference type="AlphaFoldDB" id="A0A2S3QV54"/>
<gene>
    <name evidence="1" type="ORF">CRN52_22405</name>
</gene>
<name>A0A2S3QV54_VIBVL</name>
<dbReference type="Proteomes" id="UP000237466">
    <property type="component" value="Unassembled WGS sequence"/>
</dbReference>
<protein>
    <recommendedName>
        <fullName evidence="3">Pilus assembly protein</fullName>
    </recommendedName>
</protein>
<evidence type="ECO:0008006" key="3">
    <source>
        <dbReference type="Google" id="ProtNLM"/>
    </source>
</evidence>
<comment type="caution">
    <text evidence="1">The sequence shown here is derived from an EMBL/GenBank/DDBJ whole genome shotgun (WGS) entry which is preliminary data.</text>
</comment>
<dbReference type="RefSeq" id="WP_013571541.1">
    <property type="nucleotide sequence ID" value="NZ_CP027030.1"/>
</dbReference>
<dbReference type="EMBL" id="PDGH01000146">
    <property type="protein sequence ID" value="POB41747.1"/>
    <property type="molecule type" value="Genomic_DNA"/>
</dbReference>
<accession>A0A2S3QV54</accession>
<reference evidence="1 2" key="1">
    <citation type="journal article" date="2018" name="Front. Microbiol.">
        <title>Phylogeny of Vibrio vulnificus from the Analysis of the Core-Genome: Implications for Intra-Species Taxonomy.</title>
        <authorList>
            <person name="Roig F.J."/>
            <person name="Gonzalez-Candelas F."/>
            <person name="Sanjuan E."/>
            <person name="Fouz B."/>
            <person name="Feil E.J."/>
            <person name="Llorens C."/>
            <person name="Baker-Austin C."/>
            <person name="Oliver J.D."/>
            <person name="Danin-Poleg Y."/>
            <person name="Gibas C.J."/>
            <person name="Kashi Y."/>
            <person name="Gulig P.A."/>
            <person name="Morrison S.S."/>
            <person name="Amaro C."/>
        </authorList>
    </citation>
    <scope>NUCLEOTIDE SEQUENCE [LARGE SCALE GENOMIC DNA]</scope>
    <source>
        <strain evidence="1 2">CECT4608</strain>
    </source>
</reference>
<proteinExistence type="predicted"/>
<evidence type="ECO:0000313" key="2">
    <source>
        <dbReference type="Proteomes" id="UP000237466"/>
    </source>
</evidence>
<sequence>MKLNRLSRRRVQTGSVAVEALMFIPLLLVMALAFVDLTSLIRSNDKVQDISHTLVRAISMQDIQDGNELRGWMPAYLQQAEQLMAKPGSVLGVKVQFLSEQNSFVLAEGACQPPELQAELTEVDLWMVSVCYQPAPKDLLSRVLVLLSEQQSLVSHAIYKRR</sequence>